<feature type="region of interest" description="Disordered" evidence="4">
    <location>
        <begin position="337"/>
        <end position="357"/>
    </location>
</feature>
<organism evidence="6 7">
    <name type="scientific">Anatilimnocola aggregata</name>
    <dbReference type="NCBI Taxonomy" id="2528021"/>
    <lineage>
        <taxon>Bacteria</taxon>
        <taxon>Pseudomonadati</taxon>
        <taxon>Planctomycetota</taxon>
        <taxon>Planctomycetia</taxon>
        <taxon>Pirellulales</taxon>
        <taxon>Pirellulaceae</taxon>
        <taxon>Anatilimnocola</taxon>
    </lineage>
</organism>
<dbReference type="EC" id="1.3.1.-" evidence="6"/>
<protein>
    <submittedName>
        <fullName evidence="6">Ketoacyl reductase</fullName>
        <ecNumber evidence="6">1.3.1.-</ecNumber>
    </submittedName>
</protein>
<gene>
    <name evidence="6" type="primary">actIII_2</name>
    <name evidence="6" type="ORF">ETAA8_55270</name>
</gene>
<dbReference type="PRINTS" id="PR00081">
    <property type="entry name" value="GDHRDH"/>
</dbReference>
<dbReference type="InterPro" id="IPR036291">
    <property type="entry name" value="NAD(P)-bd_dom_sf"/>
</dbReference>
<evidence type="ECO:0000313" key="6">
    <source>
        <dbReference type="EMBL" id="QDU30395.1"/>
    </source>
</evidence>
<name>A0A517YJK6_9BACT</name>
<evidence type="ECO:0000256" key="3">
    <source>
        <dbReference type="RuleBase" id="RU000363"/>
    </source>
</evidence>
<keyword evidence="2 6" id="KW-0560">Oxidoreductase</keyword>
<dbReference type="RefSeq" id="WP_145095773.1">
    <property type="nucleotide sequence ID" value="NZ_CP036274.1"/>
</dbReference>
<feature type="domain" description="Ketoreductase" evidence="5">
    <location>
        <begin position="36"/>
        <end position="175"/>
    </location>
</feature>
<dbReference type="OrthoDB" id="151996at2"/>
<dbReference type="Pfam" id="PF00106">
    <property type="entry name" value="adh_short"/>
    <property type="match status" value="1"/>
</dbReference>
<feature type="compositionally biased region" description="Polar residues" evidence="4">
    <location>
        <begin position="348"/>
        <end position="357"/>
    </location>
</feature>
<sequence length="357" mass="38234">MRFITKSLVGLSAAWGVYQFGRVLVQQTRHFYWAGKIAIVTGGSRGLGLVLARQLVAQGVKVTICARTAADVAAATRELRDAGGDVLGLVCDVRDQAQVNAVVESTVRHWGSIDLLFNVAGIMQVGPLDAMTVEDFRTAMNINCFGALHSVLAVLPTMRRNRWGRIVNVASIGGKRAVPHMIPYDTSKFALVGLSNGLRTELAKDGILVTTACPSLMCTGSPRNATFKGQHRQEYAWFSIGGSLPVVALTAESAARQILNACQNGDGEVYIANLFSPPVWASELAPTLTAEILALINRFLPAMGGIGQRAAYGYESESSVSPSWITALGDAAAERNNEMRPRPDESSLPLSTTGVFR</sequence>
<dbReference type="KEGG" id="aagg:ETAA8_55270"/>
<dbReference type="InterPro" id="IPR002347">
    <property type="entry name" value="SDR_fam"/>
</dbReference>
<accession>A0A517YJK6</accession>
<evidence type="ECO:0000256" key="1">
    <source>
        <dbReference type="ARBA" id="ARBA00006484"/>
    </source>
</evidence>
<dbReference type="PANTHER" id="PTHR44196">
    <property type="entry name" value="DEHYDROGENASE/REDUCTASE SDR FAMILY MEMBER 7B"/>
    <property type="match status" value="1"/>
</dbReference>
<dbReference type="GO" id="GO:0016491">
    <property type="term" value="F:oxidoreductase activity"/>
    <property type="evidence" value="ECO:0007669"/>
    <property type="project" value="UniProtKB-KW"/>
</dbReference>
<evidence type="ECO:0000313" key="7">
    <source>
        <dbReference type="Proteomes" id="UP000315017"/>
    </source>
</evidence>
<dbReference type="GO" id="GO:0016020">
    <property type="term" value="C:membrane"/>
    <property type="evidence" value="ECO:0007669"/>
    <property type="project" value="TreeGrafter"/>
</dbReference>
<dbReference type="AlphaFoldDB" id="A0A517YJK6"/>
<dbReference type="PRINTS" id="PR00080">
    <property type="entry name" value="SDRFAMILY"/>
</dbReference>
<evidence type="ECO:0000256" key="2">
    <source>
        <dbReference type="ARBA" id="ARBA00023002"/>
    </source>
</evidence>
<dbReference type="SUPFAM" id="SSF51735">
    <property type="entry name" value="NAD(P)-binding Rossmann-fold domains"/>
    <property type="match status" value="1"/>
</dbReference>
<dbReference type="EMBL" id="CP036274">
    <property type="protein sequence ID" value="QDU30395.1"/>
    <property type="molecule type" value="Genomic_DNA"/>
</dbReference>
<dbReference type="SMART" id="SM00822">
    <property type="entry name" value="PKS_KR"/>
    <property type="match status" value="1"/>
</dbReference>
<evidence type="ECO:0000259" key="5">
    <source>
        <dbReference type="SMART" id="SM00822"/>
    </source>
</evidence>
<proteinExistence type="inferred from homology"/>
<evidence type="ECO:0000256" key="4">
    <source>
        <dbReference type="SAM" id="MobiDB-lite"/>
    </source>
</evidence>
<dbReference type="PANTHER" id="PTHR44196:SF1">
    <property type="entry name" value="DEHYDROGENASE_REDUCTASE SDR FAMILY MEMBER 7B"/>
    <property type="match status" value="1"/>
</dbReference>
<comment type="similarity">
    <text evidence="1 3">Belongs to the short-chain dehydrogenases/reductases (SDR) family.</text>
</comment>
<dbReference type="InterPro" id="IPR057326">
    <property type="entry name" value="KR_dom"/>
</dbReference>
<reference evidence="6 7" key="1">
    <citation type="submission" date="2019-02" db="EMBL/GenBank/DDBJ databases">
        <title>Deep-cultivation of Planctomycetes and their phenomic and genomic characterization uncovers novel biology.</title>
        <authorList>
            <person name="Wiegand S."/>
            <person name="Jogler M."/>
            <person name="Boedeker C."/>
            <person name="Pinto D."/>
            <person name="Vollmers J."/>
            <person name="Rivas-Marin E."/>
            <person name="Kohn T."/>
            <person name="Peeters S.H."/>
            <person name="Heuer A."/>
            <person name="Rast P."/>
            <person name="Oberbeckmann S."/>
            <person name="Bunk B."/>
            <person name="Jeske O."/>
            <person name="Meyerdierks A."/>
            <person name="Storesund J.E."/>
            <person name="Kallscheuer N."/>
            <person name="Luecker S."/>
            <person name="Lage O.M."/>
            <person name="Pohl T."/>
            <person name="Merkel B.J."/>
            <person name="Hornburger P."/>
            <person name="Mueller R.-W."/>
            <person name="Bruemmer F."/>
            <person name="Labrenz M."/>
            <person name="Spormann A.M."/>
            <person name="Op den Camp H."/>
            <person name="Overmann J."/>
            <person name="Amann R."/>
            <person name="Jetten M.S.M."/>
            <person name="Mascher T."/>
            <person name="Medema M.H."/>
            <person name="Devos D.P."/>
            <person name="Kaster A.-K."/>
            <person name="Ovreas L."/>
            <person name="Rohde M."/>
            <person name="Galperin M.Y."/>
            <person name="Jogler C."/>
        </authorList>
    </citation>
    <scope>NUCLEOTIDE SEQUENCE [LARGE SCALE GENOMIC DNA]</scope>
    <source>
        <strain evidence="6 7">ETA_A8</strain>
    </source>
</reference>
<dbReference type="CDD" id="cd05233">
    <property type="entry name" value="SDR_c"/>
    <property type="match status" value="1"/>
</dbReference>
<keyword evidence="7" id="KW-1185">Reference proteome</keyword>
<dbReference type="Proteomes" id="UP000315017">
    <property type="component" value="Chromosome"/>
</dbReference>
<dbReference type="Gene3D" id="3.40.50.720">
    <property type="entry name" value="NAD(P)-binding Rossmann-like Domain"/>
    <property type="match status" value="1"/>
</dbReference>